<keyword evidence="8 11" id="KW-1133">Transmembrane helix</keyword>
<keyword evidence="7" id="KW-0653">Protein transport</keyword>
<evidence type="ECO:0000313" key="13">
    <source>
        <dbReference type="EMBL" id="TWR30448.1"/>
    </source>
</evidence>
<feature type="transmembrane region" description="Helical" evidence="11">
    <location>
        <begin position="251"/>
        <end position="272"/>
    </location>
</feature>
<feature type="transmembrane region" description="Helical" evidence="11">
    <location>
        <begin position="94"/>
        <end position="115"/>
    </location>
</feature>
<keyword evidence="10" id="KW-1134">Transmembrane beta strand</keyword>
<evidence type="ECO:0000256" key="11">
    <source>
        <dbReference type="SAM" id="Phobius"/>
    </source>
</evidence>
<keyword evidence="4" id="KW-1003">Cell membrane</keyword>
<dbReference type="InterPro" id="IPR037066">
    <property type="entry name" value="Plug_dom_sf"/>
</dbReference>
<dbReference type="InterPro" id="IPR006260">
    <property type="entry name" value="TonB/TolA_C"/>
</dbReference>
<dbReference type="GO" id="GO:0098797">
    <property type="term" value="C:plasma membrane protein complex"/>
    <property type="evidence" value="ECO:0007669"/>
    <property type="project" value="TreeGrafter"/>
</dbReference>
<proteinExistence type="inferred from homology"/>
<keyword evidence="3 10" id="KW-0813">Transport</keyword>
<dbReference type="PROSITE" id="PS52016">
    <property type="entry name" value="TONB_DEPENDENT_REC_3"/>
    <property type="match status" value="1"/>
</dbReference>
<keyword evidence="9 10" id="KW-0472">Membrane</keyword>
<comment type="subcellular location">
    <subcellularLocation>
        <location evidence="1">Cell inner membrane</location>
        <topology evidence="1">Single-pass membrane protein</topology>
        <orientation evidence="1">Periplasmic side</orientation>
    </subcellularLocation>
    <subcellularLocation>
        <location evidence="10">Cell outer membrane</location>
        <topology evidence="10">Multi-pass membrane protein</topology>
    </subcellularLocation>
</comment>
<keyword evidence="14" id="KW-1185">Reference proteome</keyword>
<dbReference type="InterPro" id="IPR051045">
    <property type="entry name" value="TonB-dependent_transducer"/>
</dbReference>
<evidence type="ECO:0000259" key="12">
    <source>
        <dbReference type="PROSITE" id="PS52015"/>
    </source>
</evidence>
<comment type="caution">
    <text evidence="13">The sequence shown here is derived from an EMBL/GenBank/DDBJ whole genome shotgun (WGS) entry which is preliminary data.</text>
</comment>
<dbReference type="InterPro" id="IPR039426">
    <property type="entry name" value="TonB-dep_rcpt-like"/>
</dbReference>
<keyword evidence="10" id="KW-0998">Cell outer membrane</keyword>
<dbReference type="Gene3D" id="2.170.130.10">
    <property type="entry name" value="TonB-dependent receptor, plug domain"/>
    <property type="match status" value="1"/>
</dbReference>
<dbReference type="GO" id="GO:0015031">
    <property type="term" value="P:protein transport"/>
    <property type="evidence" value="ECO:0007669"/>
    <property type="project" value="UniProtKB-KW"/>
</dbReference>
<feature type="transmembrane region" description="Helical" evidence="11">
    <location>
        <begin position="6"/>
        <end position="24"/>
    </location>
</feature>
<dbReference type="NCBIfam" id="TIGR01352">
    <property type="entry name" value="tonB_Cterm"/>
    <property type="match status" value="2"/>
</dbReference>
<dbReference type="PROSITE" id="PS52015">
    <property type="entry name" value="TONB_CTD"/>
    <property type="match status" value="2"/>
</dbReference>
<dbReference type="FunFam" id="3.30.1150.10:FF:000002">
    <property type="entry name" value="Energy transducer TonB"/>
    <property type="match status" value="1"/>
</dbReference>
<evidence type="ECO:0000256" key="1">
    <source>
        <dbReference type="ARBA" id="ARBA00004383"/>
    </source>
</evidence>
<evidence type="ECO:0000256" key="3">
    <source>
        <dbReference type="ARBA" id="ARBA00022448"/>
    </source>
</evidence>
<dbReference type="Gene3D" id="3.30.1150.10">
    <property type="match status" value="2"/>
</dbReference>
<evidence type="ECO:0000256" key="8">
    <source>
        <dbReference type="ARBA" id="ARBA00022989"/>
    </source>
</evidence>
<name>A0A563UGN8_9SPHI</name>
<evidence type="ECO:0000256" key="6">
    <source>
        <dbReference type="ARBA" id="ARBA00022692"/>
    </source>
</evidence>
<dbReference type="GO" id="GO:0009279">
    <property type="term" value="C:cell outer membrane"/>
    <property type="evidence" value="ECO:0007669"/>
    <property type="project" value="UniProtKB-SubCell"/>
</dbReference>
<accession>A0A563UGN8</accession>
<evidence type="ECO:0000256" key="7">
    <source>
        <dbReference type="ARBA" id="ARBA00022927"/>
    </source>
</evidence>
<evidence type="ECO:0000256" key="10">
    <source>
        <dbReference type="PROSITE-ProRule" id="PRU01360"/>
    </source>
</evidence>
<comment type="similarity">
    <text evidence="2">Belongs to the TonB family.</text>
</comment>
<organism evidence="13 14">
    <name type="scientific">Mucilaginibacter pallidiroseus</name>
    <dbReference type="NCBI Taxonomy" id="2599295"/>
    <lineage>
        <taxon>Bacteria</taxon>
        <taxon>Pseudomonadati</taxon>
        <taxon>Bacteroidota</taxon>
        <taxon>Sphingobacteriia</taxon>
        <taxon>Sphingobacteriales</taxon>
        <taxon>Sphingobacteriaceae</taxon>
        <taxon>Mucilaginibacter</taxon>
    </lineage>
</organism>
<dbReference type="AlphaFoldDB" id="A0A563UGN8"/>
<feature type="domain" description="TonB C-terminal" evidence="12">
    <location>
        <begin position="341"/>
        <end position="437"/>
    </location>
</feature>
<evidence type="ECO:0000256" key="4">
    <source>
        <dbReference type="ARBA" id="ARBA00022475"/>
    </source>
</evidence>
<evidence type="ECO:0000256" key="9">
    <source>
        <dbReference type="ARBA" id="ARBA00023136"/>
    </source>
</evidence>
<gene>
    <name evidence="13" type="ORF">FPZ43_05770</name>
</gene>
<dbReference type="GO" id="GO:0031992">
    <property type="term" value="F:energy transducer activity"/>
    <property type="evidence" value="ECO:0007669"/>
    <property type="project" value="TreeGrafter"/>
</dbReference>
<comment type="similarity">
    <text evidence="10">Belongs to the TonB-dependent receptor family.</text>
</comment>
<dbReference type="Pfam" id="PF03544">
    <property type="entry name" value="TonB_C"/>
    <property type="match status" value="2"/>
</dbReference>
<dbReference type="GO" id="GO:0055085">
    <property type="term" value="P:transmembrane transport"/>
    <property type="evidence" value="ECO:0007669"/>
    <property type="project" value="InterPro"/>
</dbReference>
<evidence type="ECO:0000256" key="5">
    <source>
        <dbReference type="ARBA" id="ARBA00022519"/>
    </source>
</evidence>
<reference evidence="13 14" key="1">
    <citation type="submission" date="2019-07" db="EMBL/GenBank/DDBJ databases">
        <authorList>
            <person name="Kim J."/>
        </authorList>
    </citation>
    <scope>NUCLEOTIDE SEQUENCE [LARGE SCALE GENOMIC DNA]</scope>
    <source>
        <strain evidence="14">dk17</strain>
    </source>
</reference>
<dbReference type="Proteomes" id="UP000320042">
    <property type="component" value="Unassembled WGS sequence"/>
</dbReference>
<dbReference type="OrthoDB" id="649093at2"/>
<keyword evidence="5" id="KW-0997">Cell inner membrane</keyword>
<dbReference type="InterPro" id="IPR008756">
    <property type="entry name" value="Peptidase_M56"/>
</dbReference>
<dbReference type="PANTHER" id="PTHR33446">
    <property type="entry name" value="PROTEIN TONB-RELATED"/>
    <property type="match status" value="1"/>
</dbReference>
<protein>
    <submittedName>
        <fullName evidence="13">TonB family protein</fullName>
    </submittedName>
</protein>
<keyword evidence="6 10" id="KW-0812">Transmembrane</keyword>
<dbReference type="SUPFAM" id="SSF56935">
    <property type="entry name" value="Porins"/>
    <property type="match status" value="1"/>
</dbReference>
<dbReference type="PANTHER" id="PTHR33446:SF2">
    <property type="entry name" value="PROTEIN TONB"/>
    <property type="match status" value="1"/>
</dbReference>
<dbReference type="CDD" id="cd07341">
    <property type="entry name" value="M56_BlaR1_MecR1_like"/>
    <property type="match status" value="1"/>
</dbReference>
<evidence type="ECO:0000256" key="2">
    <source>
        <dbReference type="ARBA" id="ARBA00006555"/>
    </source>
</evidence>
<dbReference type="InterPro" id="IPR037682">
    <property type="entry name" value="TonB_C"/>
</dbReference>
<dbReference type="RefSeq" id="WP_146380906.1">
    <property type="nucleotide sequence ID" value="NZ_VOEJ01000002.1"/>
</dbReference>
<dbReference type="Pfam" id="PF05569">
    <property type="entry name" value="Peptidase_M56"/>
    <property type="match status" value="1"/>
</dbReference>
<dbReference type="EMBL" id="VOEJ01000002">
    <property type="protein sequence ID" value="TWR30448.1"/>
    <property type="molecule type" value="Genomic_DNA"/>
</dbReference>
<feature type="transmembrane region" description="Helical" evidence="11">
    <location>
        <begin position="36"/>
        <end position="55"/>
    </location>
</feature>
<dbReference type="SUPFAM" id="SSF74653">
    <property type="entry name" value="TolA/TonB C-terminal domain"/>
    <property type="match status" value="2"/>
</dbReference>
<feature type="domain" description="TonB C-terminal" evidence="12">
    <location>
        <begin position="459"/>
        <end position="555"/>
    </location>
</feature>
<sequence length="653" mass="72667">MTWWHYLLLVNIYLILFFGFYALLLRRETFFQLNRIYLVGAATLSFIIPLVQARWVQDLFITKQMQTTIYSTTSPDMIVTFAPLKNNPITIGEIVTLLYAAGAVFLAIRLVWQLFEVKQMIKRPSKVSYSFFSTIRLTEHEEGNDVIKQHEEVHARQWHSADILIIEAVMIINWFNPVVYLYRYAIKHIHEYIADSYAVKAGASKADYAMLLLNQTFNAPAHSLINPFFNHSLLKKRIVMLQKNKSQRIKLIKYGLSAPLFMLMLILSSATINNSKAVVAIHDRADEVFDRTAQSVIPDANAKDATNKEIAADKSIQEIELDTVPGRELFTEVEHAPEFPGGDEAFGKFLAKNIKYPKAERENNVQGRVVLTFVVEADGSLSDIKVAKSVSRNIDAEALRVMKASPKWQPGIQNKHKVRVQYAVPIQFALSADNNVDKAASPASGAVFSAVEQSPGFPGGQQAFEKYIVTNLNYPQQARDNHVQGRVIITFVVEKDGSLSNMKVVRSVGSGTDEEAVRVLAASPKWKPGMQSGKPVRVQYTVPITFSLAEANGKPVQRVGKVPATNQSFAFTASTIDTADGKKNTVIISGNKNGEFAPLYILNGKETASIEGINPNDIKSISVIKDKNAILKYGAKGLNGVVLVETKNAKFKL</sequence>
<evidence type="ECO:0000313" key="14">
    <source>
        <dbReference type="Proteomes" id="UP000320042"/>
    </source>
</evidence>